<evidence type="ECO:0000313" key="2">
    <source>
        <dbReference type="EMBL" id="KIJ06832.1"/>
    </source>
</evidence>
<organism evidence="2 3">
    <name type="scientific">Paxillus involutus ATCC 200175</name>
    <dbReference type="NCBI Taxonomy" id="664439"/>
    <lineage>
        <taxon>Eukaryota</taxon>
        <taxon>Fungi</taxon>
        <taxon>Dikarya</taxon>
        <taxon>Basidiomycota</taxon>
        <taxon>Agaricomycotina</taxon>
        <taxon>Agaricomycetes</taxon>
        <taxon>Agaricomycetidae</taxon>
        <taxon>Boletales</taxon>
        <taxon>Paxilineae</taxon>
        <taxon>Paxillaceae</taxon>
        <taxon>Paxillus</taxon>
    </lineage>
</organism>
<dbReference type="HOGENOM" id="CLU_2758508_0_0_1"/>
<feature type="region of interest" description="Disordered" evidence="1">
    <location>
        <begin position="1"/>
        <end position="24"/>
    </location>
</feature>
<dbReference type="AlphaFoldDB" id="A0A0C9TFB8"/>
<sequence length="70" mass="7875">MSLKGEKGQQPSRHADEATIHLGTPQNKTTTMHLIWILYDKESGREGQQMAMSHRLKALQPPLPIPVVVF</sequence>
<dbReference type="EMBL" id="KN820138">
    <property type="protein sequence ID" value="KIJ06832.1"/>
    <property type="molecule type" value="Genomic_DNA"/>
</dbReference>
<feature type="compositionally biased region" description="Basic and acidic residues" evidence="1">
    <location>
        <begin position="1"/>
        <end position="19"/>
    </location>
</feature>
<gene>
    <name evidence="2" type="ORF">PAXINDRAFT_19970</name>
</gene>
<keyword evidence="3" id="KW-1185">Reference proteome</keyword>
<protein>
    <submittedName>
        <fullName evidence="2">Uncharacterized protein</fullName>
    </submittedName>
</protein>
<dbReference type="Proteomes" id="UP000053647">
    <property type="component" value="Unassembled WGS sequence"/>
</dbReference>
<evidence type="ECO:0000256" key="1">
    <source>
        <dbReference type="SAM" id="MobiDB-lite"/>
    </source>
</evidence>
<reference evidence="3" key="2">
    <citation type="submission" date="2015-01" db="EMBL/GenBank/DDBJ databases">
        <title>Evolutionary Origins and Diversification of the Mycorrhizal Mutualists.</title>
        <authorList>
            <consortium name="DOE Joint Genome Institute"/>
            <consortium name="Mycorrhizal Genomics Consortium"/>
            <person name="Kohler A."/>
            <person name="Kuo A."/>
            <person name="Nagy L.G."/>
            <person name="Floudas D."/>
            <person name="Copeland A."/>
            <person name="Barry K.W."/>
            <person name="Cichocki N."/>
            <person name="Veneault-Fourrey C."/>
            <person name="LaButti K."/>
            <person name="Lindquist E.A."/>
            <person name="Lipzen A."/>
            <person name="Lundell T."/>
            <person name="Morin E."/>
            <person name="Murat C."/>
            <person name="Riley R."/>
            <person name="Ohm R."/>
            <person name="Sun H."/>
            <person name="Tunlid A."/>
            <person name="Henrissat B."/>
            <person name="Grigoriev I.V."/>
            <person name="Hibbett D.S."/>
            <person name="Martin F."/>
        </authorList>
    </citation>
    <scope>NUCLEOTIDE SEQUENCE [LARGE SCALE GENOMIC DNA]</scope>
    <source>
        <strain evidence="3">ATCC 200175</strain>
    </source>
</reference>
<reference evidence="2 3" key="1">
    <citation type="submission" date="2014-06" db="EMBL/GenBank/DDBJ databases">
        <authorList>
            <consortium name="DOE Joint Genome Institute"/>
            <person name="Kuo A."/>
            <person name="Kohler A."/>
            <person name="Nagy L.G."/>
            <person name="Floudas D."/>
            <person name="Copeland A."/>
            <person name="Barry K.W."/>
            <person name="Cichocki N."/>
            <person name="Veneault-Fourrey C."/>
            <person name="LaButti K."/>
            <person name="Lindquist E.A."/>
            <person name="Lipzen A."/>
            <person name="Lundell T."/>
            <person name="Morin E."/>
            <person name="Murat C."/>
            <person name="Sun H."/>
            <person name="Tunlid A."/>
            <person name="Henrissat B."/>
            <person name="Grigoriev I.V."/>
            <person name="Hibbett D.S."/>
            <person name="Martin F."/>
            <person name="Nordberg H.P."/>
            <person name="Cantor M.N."/>
            <person name="Hua S.X."/>
        </authorList>
    </citation>
    <scope>NUCLEOTIDE SEQUENCE [LARGE SCALE GENOMIC DNA]</scope>
    <source>
        <strain evidence="2 3">ATCC 200175</strain>
    </source>
</reference>
<name>A0A0C9TFB8_PAXIN</name>
<proteinExistence type="predicted"/>
<accession>A0A0C9TFB8</accession>
<evidence type="ECO:0000313" key="3">
    <source>
        <dbReference type="Proteomes" id="UP000053647"/>
    </source>
</evidence>